<evidence type="ECO:0000256" key="3">
    <source>
        <dbReference type="ARBA" id="ARBA00022989"/>
    </source>
</evidence>
<dbReference type="InterPro" id="IPR017452">
    <property type="entry name" value="GPCR_Rhodpsn_7TM"/>
</dbReference>
<sequence length="255" mass="28990">MDVSDTCFFNAEYCECSKDNQGVNWHVQATVGIVITGVLSVLGAIGNILAMIVLIKMTNPSKRQRMATFREHHPCTEMDSADNNKFFNESLYRHNNGALSQNVSISNSKRGSSLFLIFICLAPVDSVFLLFNFYVNVLSQAFVFWPSCSIFYQLYKFSGFTTQSLWPIIMFAQTASTYLTVLISYERWVAVCQPIKASTRHISDSVRRRFLILVGIVIALSFIYNIPKWFEYEISTDVSNITCYNQNGSSCKLHH</sequence>
<name>A0ABD2PV24_9PLAT</name>
<comment type="subcellular location">
    <subcellularLocation>
        <location evidence="1">Membrane</location>
    </subcellularLocation>
</comment>
<evidence type="ECO:0000259" key="6">
    <source>
        <dbReference type="PROSITE" id="PS50262"/>
    </source>
</evidence>
<dbReference type="PANTHER" id="PTHR46641:SF2">
    <property type="entry name" value="FMRFAMIDE RECEPTOR"/>
    <property type="match status" value="1"/>
</dbReference>
<evidence type="ECO:0000256" key="5">
    <source>
        <dbReference type="SAM" id="Phobius"/>
    </source>
</evidence>
<reference evidence="7 8" key="1">
    <citation type="submission" date="2024-11" db="EMBL/GenBank/DDBJ databases">
        <title>Adaptive evolution of stress response genes in parasites aligns with host niche diversity.</title>
        <authorList>
            <person name="Hahn C."/>
            <person name="Resl P."/>
        </authorList>
    </citation>
    <scope>NUCLEOTIDE SEQUENCE [LARGE SCALE GENOMIC DNA]</scope>
    <source>
        <strain evidence="7">EGGRZ-B1_66</strain>
        <tissue evidence="7">Body</tissue>
    </source>
</reference>
<evidence type="ECO:0000313" key="7">
    <source>
        <dbReference type="EMBL" id="KAL3310908.1"/>
    </source>
</evidence>
<feature type="transmembrane region" description="Helical" evidence="5">
    <location>
        <begin position="29"/>
        <end position="55"/>
    </location>
</feature>
<keyword evidence="8" id="KW-1185">Reference proteome</keyword>
<dbReference type="Proteomes" id="UP001626550">
    <property type="component" value="Unassembled WGS sequence"/>
</dbReference>
<comment type="caution">
    <text evidence="7">The sequence shown here is derived from an EMBL/GenBank/DDBJ whole genome shotgun (WGS) entry which is preliminary data.</text>
</comment>
<organism evidence="7 8">
    <name type="scientific">Cichlidogyrus casuarinus</name>
    <dbReference type="NCBI Taxonomy" id="1844966"/>
    <lineage>
        <taxon>Eukaryota</taxon>
        <taxon>Metazoa</taxon>
        <taxon>Spiralia</taxon>
        <taxon>Lophotrochozoa</taxon>
        <taxon>Platyhelminthes</taxon>
        <taxon>Monogenea</taxon>
        <taxon>Monopisthocotylea</taxon>
        <taxon>Dactylogyridea</taxon>
        <taxon>Ancyrocephalidae</taxon>
        <taxon>Cichlidogyrus</taxon>
    </lineage>
</organism>
<accession>A0ABD2PV24</accession>
<evidence type="ECO:0000256" key="1">
    <source>
        <dbReference type="ARBA" id="ARBA00004370"/>
    </source>
</evidence>
<dbReference type="GO" id="GO:0016020">
    <property type="term" value="C:membrane"/>
    <property type="evidence" value="ECO:0007669"/>
    <property type="project" value="UniProtKB-SubCell"/>
</dbReference>
<dbReference type="SUPFAM" id="SSF81321">
    <property type="entry name" value="Family A G protein-coupled receptor-like"/>
    <property type="match status" value="1"/>
</dbReference>
<dbReference type="InterPro" id="IPR052954">
    <property type="entry name" value="GPCR-Ligand_Int"/>
</dbReference>
<evidence type="ECO:0000256" key="2">
    <source>
        <dbReference type="ARBA" id="ARBA00022692"/>
    </source>
</evidence>
<feature type="transmembrane region" description="Helical" evidence="5">
    <location>
        <begin position="206"/>
        <end position="226"/>
    </location>
</feature>
<dbReference type="PROSITE" id="PS50262">
    <property type="entry name" value="G_PROTEIN_RECEP_F1_2"/>
    <property type="match status" value="1"/>
</dbReference>
<evidence type="ECO:0000256" key="4">
    <source>
        <dbReference type="ARBA" id="ARBA00023136"/>
    </source>
</evidence>
<gene>
    <name evidence="7" type="ORF">Ciccas_010518</name>
</gene>
<keyword evidence="4 5" id="KW-0472">Membrane</keyword>
<dbReference type="Gene3D" id="1.20.1070.10">
    <property type="entry name" value="Rhodopsin 7-helix transmembrane proteins"/>
    <property type="match status" value="1"/>
</dbReference>
<keyword evidence="2 5" id="KW-0812">Transmembrane</keyword>
<keyword evidence="3 5" id="KW-1133">Transmembrane helix</keyword>
<feature type="domain" description="G-protein coupled receptors family 1 profile" evidence="6">
    <location>
        <begin position="96"/>
        <end position="255"/>
    </location>
</feature>
<feature type="transmembrane region" description="Helical" evidence="5">
    <location>
        <begin position="114"/>
        <end position="135"/>
    </location>
</feature>
<dbReference type="AlphaFoldDB" id="A0ABD2PV24"/>
<feature type="transmembrane region" description="Helical" evidence="5">
    <location>
        <begin position="165"/>
        <end position="185"/>
    </location>
</feature>
<protein>
    <recommendedName>
        <fullName evidence="6">G-protein coupled receptors family 1 profile domain-containing protein</fullName>
    </recommendedName>
</protein>
<dbReference type="PANTHER" id="PTHR46641">
    <property type="entry name" value="FMRFAMIDE RECEPTOR-RELATED"/>
    <property type="match status" value="1"/>
</dbReference>
<evidence type="ECO:0000313" key="8">
    <source>
        <dbReference type="Proteomes" id="UP001626550"/>
    </source>
</evidence>
<proteinExistence type="predicted"/>
<dbReference type="EMBL" id="JBJKFK010002569">
    <property type="protein sequence ID" value="KAL3310908.1"/>
    <property type="molecule type" value="Genomic_DNA"/>
</dbReference>
<dbReference type="InterPro" id="IPR000276">
    <property type="entry name" value="GPCR_Rhodpsn"/>
</dbReference>
<dbReference type="PRINTS" id="PR00237">
    <property type="entry name" value="GPCRRHODOPSN"/>
</dbReference>